<keyword evidence="1" id="KW-0732">Signal</keyword>
<gene>
    <name evidence="2" type="ORF">P154DRAFT_540849</name>
</gene>
<accession>A0A6A5VW49</accession>
<dbReference type="InterPro" id="IPR025649">
    <property type="entry name" value="DUF4360"/>
</dbReference>
<proteinExistence type="predicted"/>
<dbReference type="Proteomes" id="UP000799779">
    <property type="component" value="Unassembled WGS sequence"/>
</dbReference>
<feature type="signal peptide" evidence="1">
    <location>
        <begin position="1"/>
        <end position="18"/>
    </location>
</feature>
<organism evidence="2 3">
    <name type="scientific">Amniculicola lignicola CBS 123094</name>
    <dbReference type="NCBI Taxonomy" id="1392246"/>
    <lineage>
        <taxon>Eukaryota</taxon>
        <taxon>Fungi</taxon>
        <taxon>Dikarya</taxon>
        <taxon>Ascomycota</taxon>
        <taxon>Pezizomycotina</taxon>
        <taxon>Dothideomycetes</taxon>
        <taxon>Pleosporomycetidae</taxon>
        <taxon>Pleosporales</taxon>
        <taxon>Amniculicolaceae</taxon>
        <taxon>Amniculicola</taxon>
    </lineage>
</organism>
<sequence length="210" mass="22874">MKLLTFFFALSYTSVLQAIDIEPIPRPSISNLKFSGNGCPSGSVATALYTVYNTTGSYQVVNTLDSFTPYIGPGTAVRDWSKKCLVNLDISLPLEWRARVNNGGSDVRGFLDLADKDTTGAWKAKYSFPPTTDVSLSSFTISGPITRRFSRHVDAEGQGVLSPCGGGTLNATYQTSLTRSSSNYYGYVGPDQDPDELIWVLVTRLEVLKC</sequence>
<reference evidence="2" key="1">
    <citation type="journal article" date="2020" name="Stud. Mycol.">
        <title>101 Dothideomycetes genomes: a test case for predicting lifestyles and emergence of pathogens.</title>
        <authorList>
            <person name="Haridas S."/>
            <person name="Albert R."/>
            <person name="Binder M."/>
            <person name="Bloem J."/>
            <person name="Labutti K."/>
            <person name="Salamov A."/>
            <person name="Andreopoulos B."/>
            <person name="Baker S."/>
            <person name="Barry K."/>
            <person name="Bills G."/>
            <person name="Bluhm B."/>
            <person name="Cannon C."/>
            <person name="Castanera R."/>
            <person name="Culley D."/>
            <person name="Daum C."/>
            <person name="Ezra D."/>
            <person name="Gonzalez J."/>
            <person name="Henrissat B."/>
            <person name="Kuo A."/>
            <person name="Liang C."/>
            <person name="Lipzen A."/>
            <person name="Lutzoni F."/>
            <person name="Magnuson J."/>
            <person name="Mondo S."/>
            <person name="Nolan M."/>
            <person name="Ohm R."/>
            <person name="Pangilinan J."/>
            <person name="Park H.-J."/>
            <person name="Ramirez L."/>
            <person name="Alfaro M."/>
            <person name="Sun H."/>
            <person name="Tritt A."/>
            <person name="Yoshinaga Y."/>
            <person name="Zwiers L.-H."/>
            <person name="Turgeon B."/>
            <person name="Goodwin S."/>
            <person name="Spatafora J."/>
            <person name="Crous P."/>
            <person name="Grigoriev I."/>
        </authorList>
    </citation>
    <scope>NUCLEOTIDE SEQUENCE</scope>
    <source>
        <strain evidence="2">CBS 123094</strain>
    </source>
</reference>
<evidence type="ECO:0008006" key="4">
    <source>
        <dbReference type="Google" id="ProtNLM"/>
    </source>
</evidence>
<evidence type="ECO:0000313" key="2">
    <source>
        <dbReference type="EMBL" id="KAF1992899.1"/>
    </source>
</evidence>
<keyword evidence="3" id="KW-1185">Reference proteome</keyword>
<dbReference type="OrthoDB" id="3786236at2759"/>
<feature type="chain" id="PRO_5025404222" description="Secreted protein" evidence="1">
    <location>
        <begin position="19"/>
        <end position="210"/>
    </location>
</feature>
<dbReference type="AlphaFoldDB" id="A0A6A5VW49"/>
<dbReference type="Pfam" id="PF14273">
    <property type="entry name" value="DUF4360"/>
    <property type="match status" value="1"/>
</dbReference>
<dbReference type="EMBL" id="ML977756">
    <property type="protein sequence ID" value="KAF1992899.1"/>
    <property type="molecule type" value="Genomic_DNA"/>
</dbReference>
<evidence type="ECO:0000313" key="3">
    <source>
        <dbReference type="Proteomes" id="UP000799779"/>
    </source>
</evidence>
<evidence type="ECO:0000256" key="1">
    <source>
        <dbReference type="SAM" id="SignalP"/>
    </source>
</evidence>
<protein>
    <recommendedName>
        <fullName evidence="4">Secreted protein</fullName>
    </recommendedName>
</protein>
<name>A0A6A5VW49_9PLEO</name>